<evidence type="ECO:0000313" key="2">
    <source>
        <dbReference type="EMBL" id="AZI58046.1"/>
    </source>
</evidence>
<feature type="transmembrane region" description="Helical" evidence="1">
    <location>
        <begin position="21"/>
        <end position="41"/>
    </location>
</feature>
<evidence type="ECO:0000313" key="3">
    <source>
        <dbReference type="Proteomes" id="UP000268084"/>
    </source>
</evidence>
<keyword evidence="1" id="KW-0472">Membrane</keyword>
<gene>
    <name evidence="2" type="ORF">EH165_07715</name>
</gene>
<dbReference type="Proteomes" id="UP000268084">
    <property type="component" value="Chromosome"/>
</dbReference>
<keyword evidence="3" id="KW-1185">Reference proteome</keyword>
<evidence type="ECO:0000256" key="1">
    <source>
        <dbReference type="SAM" id="Phobius"/>
    </source>
</evidence>
<name>A0A3G8ZVK3_9ACTN</name>
<keyword evidence="1" id="KW-0812">Transmembrane</keyword>
<feature type="transmembrane region" description="Helical" evidence="1">
    <location>
        <begin position="96"/>
        <end position="118"/>
    </location>
</feature>
<dbReference type="EMBL" id="CP034170">
    <property type="protein sequence ID" value="AZI58046.1"/>
    <property type="molecule type" value="Genomic_DNA"/>
</dbReference>
<dbReference type="KEGG" id="nak:EH165_07715"/>
<reference evidence="2 3" key="2">
    <citation type="submission" date="2018-12" db="EMBL/GenBank/DDBJ databases">
        <title>Nakamurella antarcticus sp. nov., isolated from Antarctica South Shetland Islands soil.</title>
        <authorList>
            <person name="Peng F."/>
        </authorList>
    </citation>
    <scope>NUCLEOTIDE SEQUENCE [LARGE SCALE GENOMIC DNA]</scope>
    <source>
        <strain evidence="2 3">S14-144</strain>
    </source>
</reference>
<proteinExistence type="predicted"/>
<reference evidence="2 3" key="1">
    <citation type="submission" date="2018-11" db="EMBL/GenBank/DDBJ databases">
        <authorList>
            <person name="Da X."/>
        </authorList>
    </citation>
    <scope>NUCLEOTIDE SEQUENCE [LARGE SCALE GENOMIC DNA]</scope>
    <source>
        <strain evidence="2 3">S14-144</strain>
    </source>
</reference>
<dbReference type="AlphaFoldDB" id="A0A3G8ZVK3"/>
<dbReference type="OrthoDB" id="3691820at2"/>
<feature type="transmembrane region" description="Helical" evidence="1">
    <location>
        <begin position="124"/>
        <end position="148"/>
    </location>
</feature>
<feature type="transmembrane region" description="Helical" evidence="1">
    <location>
        <begin position="70"/>
        <end position="89"/>
    </location>
</feature>
<organism evidence="2 3">
    <name type="scientific">Nakamurella antarctica</name>
    <dbReference type="NCBI Taxonomy" id="1902245"/>
    <lineage>
        <taxon>Bacteria</taxon>
        <taxon>Bacillati</taxon>
        <taxon>Actinomycetota</taxon>
        <taxon>Actinomycetes</taxon>
        <taxon>Nakamurellales</taxon>
        <taxon>Nakamurellaceae</taxon>
        <taxon>Nakamurella</taxon>
    </lineage>
</organism>
<keyword evidence="1" id="KW-1133">Transmembrane helix</keyword>
<dbReference type="RefSeq" id="WP_124798956.1">
    <property type="nucleotide sequence ID" value="NZ_CP034170.1"/>
</dbReference>
<sequence length="166" mass="17469">MKGPEAPIQVVSKRHSGRIFTSLWISGLLMVAGGTFAPWAYSGQIAKSSYYITGAVQRYLDLPQWVETLLHSWSFVGPACVAVVLIRFLGMRRAAAVATLCLILFVLVVSIGFFVATAGLDTAYVSASAVGPTLTVVGGLVAAAGAAAHTVSARDRQKPLTQFATP</sequence>
<protein>
    <submittedName>
        <fullName evidence="2">Uncharacterized protein</fullName>
    </submittedName>
</protein>
<accession>A0A3G8ZVK3</accession>